<proteinExistence type="predicted"/>
<evidence type="ECO:0000313" key="1">
    <source>
        <dbReference type="EMBL" id="CAI8011360.1"/>
    </source>
</evidence>
<dbReference type="EMBL" id="CASHTH010001097">
    <property type="protein sequence ID" value="CAI8011360.1"/>
    <property type="molecule type" value="Genomic_DNA"/>
</dbReference>
<dbReference type="Proteomes" id="UP001174909">
    <property type="component" value="Unassembled WGS sequence"/>
</dbReference>
<reference evidence="1" key="1">
    <citation type="submission" date="2023-03" db="EMBL/GenBank/DDBJ databases">
        <authorList>
            <person name="Steffen K."/>
            <person name="Cardenas P."/>
        </authorList>
    </citation>
    <scope>NUCLEOTIDE SEQUENCE</scope>
</reference>
<gene>
    <name evidence="1" type="ORF">GBAR_LOCUS7344</name>
</gene>
<comment type="caution">
    <text evidence="1">The sequence shown here is derived from an EMBL/GenBank/DDBJ whole genome shotgun (WGS) entry which is preliminary data.</text>
</comment>
<name>A0AA35RH39_GEOBA</name>
<protein>
    <submittedName>
        <fullName evidence="1">Uncharacterized protein</fullName>
    </submittedName>
</protein>
<keyword evidence="2" id="KW-1185">Reference proteome</keyword>
<organism evidence="1 2">
    <name type="scientific">Geodia barretti</name>
    <name type="common">Barrett's horny sponge</name>
    <dbReference type="NCBI Taxonomy" id="519541"/>
    <lineage>
        <taxon>Eukaryota</taxon>
        <taxon>Metazoa</taxon>
        <taxon>Porifera</taxon>
        <taxon>Demospongiae</taxon>
        <taxon>Heteroscleromorpha</taxon>
        <taxon>Tetractinellida</taxon>
        <taxon>Astrophorina</taxon>
        <taxon>Geodiidae</taxon>
        <taxon>Geodia</taxon>
    </lineage>
</organism>
<evidence type="ECO:0000313" key="2">
    <source>
        <dbReference type="Proteomes" id="UP001174909"/>
    </source>
</evidence>
<dbReference type="AlphaFoldDB" id="A0AA35RH39"/>
<sequence>MVWFEGRLVVYGGYMGQNQFSGELHIFDLDKGKRKGSWVVDRVVGSAQLYQGDNSSLHDGLTKALTPPPLSDEKALEVIRRGLENSRVSTRNLLGVLVGIVGSGKTCFLSRLVNQPLP</sequence>
<accession>A0AA35RH39</accession>